<dbReference type="InterPro" id="IPR019734">
    <property type="entry name" value="TPR_rpt"/>
</dbReference>
<dbReference type="Gene3D" id="1.25.40.10">
    <property type="entry name" value="Tetratricopeptide repeat domain"/>
    <property type="match status" value="1"/>
</dbReference>
<accession>A0A6N7Q184</accession>
<proteinExistence type="predicted"/>
<dbReference type="SMART" id="SM00028">
    <property type="entry name" value="TPR"/>
    <property type="match status" value="5"/>
</dbReference>
<keyword evidence="1" id="KW-0677">Repeat</keyword>
<evidence type="ECO:0000313" key="4">
    <source>
        <dbReference type="EMBL" id="MRG95994.1"/>
    </source>
</evidence>
<dbReference type="PANTHER" id="PTHR45586:SF1">
    <property type="entry name" value="LIPOPOLYSACCHARIDE ASSEMBLY PROTEIN B"/>
    <property type="match status" value="1"/>
</dbReference>
<dbReference type="Pfam" id="PF07719">
    <property type="entry name" value="TPR_2"/>
    <property type="match status" value="1"/>
</dbReference>
<reference evidence="4 5" key="1">
    <citation type="submission" date="2019-10" db="EMBL/GenBank/DDBJ databases">
        <title>A soil myxobacterium in the family Polyangiaceae.</title>
        <authorList>
            <person name="Li Y."/>
            <person name="Wang J."/>
        </authorList>
    </citation>
    <scope>NUCLEOTIDE SEQUENCE [LARGE SCALE GENOMIC DNA]</scope>
    <source>
        <strain evidence="4 5">DSM 14734</strain>
    </source>
</reference>
<dbReference type="RefSeq" id="WP_153822786.1">
    <property type="nucleotide sequence ID" value="NZ_WJIE01000009.1"/>
</dbReference>
<keyword evidence="5" id="KW-1185">Reference proteome</keyword>
<protein>
    <submittedName>
        <fullName evidence="4">Tetratricopeptide repeat protein</fullName>
    </submittedName>
</protein>
<evidence type="ECO:0000256" key="1">
    <source>
        <dbReference type="ARBA" id="ARBA00022737"/>
    </source>
</evidence>
<keyword evidence="2 3" id="KW-0802">TPR repeat</keyword>
<dbReference type="AlphaFoldDB" id="A0A6N7Q184"/>
<dbReference type="PANTHER" id="PTHR45586">
    <property type="entry name" value="TPR REPEAT-CONTAINING PROTEIN PA4667"/>
    <property type="match status" value="1"/>
</dbReference>
<organism evidence="4 5">
    <name type="scientific">Polyangium spumosum</name>
    <dbReference type="NCBI Taxonomy" id="889282"/>
    <lineage>
        <taxon>Bacteria</taxon>
        <taxon>Pseudomonadati</taxon>
        <taxon>Myxococcota</taxon>
        <taxon>Polyangia</taxon>
        <taxon>Polyangiales</taxon>
        <taxon>Polyangiaceae</taxon>
        <taxon>Polyangium</taxon>
    </lineage>
</organism>
<dbReference type="Pfam" id="PF13432">
    <property type="entry name" value="TPR_16"/>
    <property type="match status" value="2"/>
</dbReference>
<comment type="caution">
    <text evidence="4">The sequence shown here is derived from an EMBL/GenBank/DDBJ whole genome shotgun (WGS) entry which is preliminary data.</text>
</comment>
<dbReference type="SUPFAM" id="SSF48452">
    <property type="entry name" value="TPR-like"/>
    <property type="match status" value="1"/>
</dbReference>
<evidence type="ECO:0000256" key="3">
    <source>
        <dbReference type="PROSITE-ProRule" id="PRU00339"/>
    </source>
</evidence>
<dbReference type="Proteomes" id="UP000440224">
    <property type="component" value="Unassembled WGS sequence"/>
</dbReference>
<evidence type="ECO:0000313" key="5">
    <source>
        <dbReference type="Proteomes" id="UP000440224"/>
    </source>
</evidence>
<dbReference type="InterPro" id="IPR011990">
    <property type="entry name" value="TPR-like_helical_dom_sf"/>
</dbReference>
<name>A0A6N7Q184_9BACT</name>
<dbReference type="EMBL" id="WJIE01000009">
    <property type="protein sequence ID" value="MRG95994.1"/>
    <property type="molecule type" value="Genomic_DNA"/>
</dbReference>
<dbReference type="InterPro" id="IPR051012">
    <property type="entry name" value="CellSynth/LPSAsmb/PSIAsmb"/>
</dbReference>
<dbReference type="PROSITE" id="PS50005">
    <property type="entry name" value="TPR"/>
    <property type="match status" value="2"/>
</dbReference>
<sequence length="273" mass="29678">MRGPAALACSVLLPVLLPIVVVFGPACGGAQERADVVDAKARAEYDLGRESFEAGRLREALGHVQASLRIDETNPDAHYLGAVILLAFCAADETSSDCRFEEAERHVRAALEHAPDMRDAKNVLGVILVHRKKYDEAIAVLKPLAEDILYGSPEQAWGNLGWAYLSRGSVDEAIDALRRSLAAQPLFCVGNYRLGLAYEKKGELALAREAFTRALETDKPQCQRLQEGFAARARVAAKLGQQDHAREDLERCRDVAPATVAGKRCAAELGSMQ</sequence>
<evidence type="ECO:0000256" key="2">
    <source>
        <dbReference type="ARBA" id="ARBA00022803"/>
    </source>
</evidence>
<gene>
    <name evidence="4" type="ORF">GF068_29350</name>
</gene>
<dbReference type="OrthoDB" id="9815059at2"/>
<dbReference type="InterPro" id="IPR013105">
    <property type="entry name" value="TPR_2"/>
</dbReference>
<feature type="repeat" description="TPR" evidence="3">
    <location>
        <begin position="154"/>
        <end position="187"/>
    </location>
</feature>
<feature type="repeat" description="TPR" evidence="3">
    <location>
        <begin position="188"/>
        <end position="221"/>
    </location>
</feature>